<organism evidence="1 2">
    <name type="scientific">Entomophthora muscae</name>
    <dbReference type="NCBI Taxonomy" id="34485"/>
    <lineage>
        <taxon>Eukaryota</taxon>
        <taxon>Fungi</taxon>
        <taxon>Fungi incertae sedis</taxon>
        <taxon>Zoopagomycota</taxon>
        <taxon>Entomophthoromycotina</taxon>
        <taxon>Entomophthoromycetes</taxon>
        <taxon>Entomophthorales</taxon>
        <taxon>Entomophthoraceae</taxon>
        <taxon>Entomophthora</taxon>
    </lineage>
</organism>
<comment type="caution">
    <text evidence="1">The sequence shown here is derived from an EMBL/GenBank/DDBJ whole genome shotgun (WGS) entry which is preliminary data.</text>
</comment>
<protein>
    <submittedName>
        <fullName evidence="1">Uncharacterized protein</fullName>
    </submittedName>
</protein>
<accession>A0ACC2SGA4</accession>
<gene>
    <name evidence="1" type="ORF">DSO57_1021778</name>
</gene>
<evidence type="ECO:0000313" key="1">
    <source>
        <dbReference type="EMBL" id="KAJ9061318.1"/>
    </source>
</evidence>
<name>A0ACC2SGA4_9FUNG</name>
<dbReference type="Proteomes" id="UP001165960">
    <property type="component" value="Unassembled WGS sequence"/>
</dbReference>
<evidence type="ECO:0000313" key="2">
    <source>
        <dbReference type="Proteomes" id="UP001165960"/>
    </source>
</evidence>
<keyword evidence="2" id="KW-1185">Reference proteome</keyword>
<reference evidence="1" key="1">
    <citation type="submission" date="2022-04" db="EMBL/GenBank/DDBJ databases">
        <title>Genome of the entomopathogenic fungus Entomophthora muscae.</title>
        <authorList>
            <person name="Elya C."/>
            <person name="Lovett B.R."/>
            <person name="Lee E."/>
            <person name="Macias A.M."/>
            <person name="Hajek A.E."/>
            <person name="De Bivort B.L."/>
            <person name="Kasson M.T."/>
            <person name="De Fine Licht H.H."/>
            <person name="Stajich J.E."/>
        </authorList>
    </citation>
    <scope>NUCLEOTIDE SEQUENCE</scope>
    <source>
        <strain evidence="1">Berkeley</strain>
    </source>
</reference>
<proteinExistence type="predicted"/>
<sequence>MPRLPKCGWTFSNVSKALMDEFGSKEALNNQKMDFVEGGIRKGETMQEFADRFYLEAQTLISLKAASFIDVKAVLLNAVQPNKNLSLALKSGIYGAHNASGLICHLLTFKDDFEVPMPSGPRAFQENRNKPSFSDKPKTSESSITQGTAGTNRNHNCYKCGKLGHISRECKQPAPKVQYVGAEESDSEGEQENEEASQDKEPKKLLSNQDEEKSLVAHVHVPPLSPPFPLPPEDPGAPGCVTPPDTALILETADPKVLTPANPSLGSTDTEALPLLCYPDSQEIEEDQLHRILAINALTRGRRIMKKPLITPEAQEMAALPYAEQLILPTTEVTHESDSAKKMAQILKSVNVSASLDALKGFSPTLCTALEELPSKYKDKDVYQVISLSNGTDRTDCIYINIMVHKVKVQAIIDSSVPGNIISLQLVKKLKLAPDLDYQEVFGTAGPLTTKAMGAYSSLPLRFGKLIVTAPAIVLDKHSYDILIGTVFMTRYGTIINHGYNTFKILGQTIPMYYNGAKVVDLLKKKLHFINM</sequence>
<dbReference type="EMBL" id="QTSX02005077">
    <property type="protein sequence ID" value="KAJ9061318.1"/>
    <property type="molecule type" value="Genomic_DNA"/>
</dbReference>